<dbReference type="EMBL" id="QWEI01000004">
    <property type="protein sequence ID" value="RHW36679.1"/>
    <property type="molecule type" value="Genomic_DNA"/>
</dbReference>
<accession>A0A396S7K0</accession>
<comment type="caution">
    <text evidence="2">The sequence shown here is derived from an EMBL/GenBank/DDBJ whole genome shotgun (WGS) entry which is preliminary data.</text>
</comment>
<dbReference type="RefSeq" id="WP_118876202.1">
    <property type="nucleotide sequence ID" value="NZ_QWEI01000004.1"/>
</dbReference>
<keyword evidence="1" id="KW-1133">Transmembrane helix</keyword>
<dbReference type="Proteomes" id="UP000265692">
    <property type="component" value="Unassembled WGS sequence"/>
</dbReference>
<keyword evidence="1" id="KW-0472">Membrane</keyword>
<protein>
    <submittedName>
        <fullName evidence="2">Uncharacterized protein</fullName>
    </submittedName>
</protein>
<evidence type="ECO:0000256" key="1">
    <source>
        <dbReference type="SAM" id="Phobius"/>
    </source>
</evidence>
<reference evidence="2 3" key="1">
    <citation type="submission" date="2018-08" db="EMBL/GenBank/DDBJ databases">
        <title>Lysinibacillus sp. YLB-03 draft genome sequence.</title>
        <authorList>
            <person name="Yu L."/>
        </authorList>
    </citation>
    <scope>NUCLEOTIDE SEQUENCE [LARGE SCALE GENOMIC DNA]</scope>
    <source>
        <strain evidence="2 3">YLB-03</strain>
    </source>
</reference>
<proteinExistence type="predicted"/>
<name>A0A396S7K0_9BACL</name>
<keyword evidence="3" id="KW-1185">Reference proteome</keyword>
<feature type="transmembrane region" description="Helical" evidence="1">
    <location>
        <begin position="177"/>
        <end position="198"/>
    </location>
</feature>
<dbReference type="OrthoDB" id="2641383at2"/>
<keyword evidence="1" id="KW-0812">Transmembrane</keyword>
<feature type="transmembrane region" description="Helical" evidence="1">
    <location>
        <begin position="144"/>
        <end position="165"/>
    </location>
</feature>
<organism evidence="2 3">
    <name type="scientific">Ureibacillus yapensis</name>
    <dbReference type="NCBI Taxonomy" id="2304605"/>
    <lineage>
        <taxon>Bacteria</taxon>
        <taxon>Bacillati</taxon>
        <taxon>Bacillota</taxon>
        <taxon>Bacilli</taxon>
        <taxon>Bacillales</taxon>
        <taxon>Caryophanaceae</taxon>
        <taxon>Ureibacillus</taxon>
    </lineage>
</organism>
<evidence type="ECO:0000313" key="2">
    <source>
        <dbReference type="EMBL" id="RHW36679.1"/>
    </source>
</evidence>
<gene>
    <name evidence="2" type="ORF">D1B33_09770</name>
</gene>
<sequence>MFGLIAFGFILKIRDISRFNKELQFLLEYNERYVLYLDKFLNRETQTEEESQLYTYLIKKSGKAQELLGSTGLVDYRPAFSSYMISNYPLVVNIVQSLRNPVIISDELQGVNNFFLIRISNYEETIARIKREMKNPIQLLQEGVQFFVTFPITLLYWSGIIKYGTFMKISENIIIKLINFIIIIVGLISSIITIVAGWDTVKEIYKTVLTFLAHFSL</sequence>
<dbReference type="AlphaFoldDB" id="A0A396S7K0"/>
<evidence type="ECO:0000313" key="3">
    <source>
        <dbReference type="Proteomes" id="UP000265692"/>
    </source>
</evidence>